<keyword evidence="1" id="KW-1185">Reference proteome</keyword>
<dbReference type="GO" id="GO:0000400">
    <property type="term" value="F:four-way junction DNA binding"/>
    <property type="evidence" value="ECO:0007669"/>
    <property type="project" value="TreeGrafter"/>
</dbReference>
<accession>A0A6P4JMU3</accession>
<sequence>MEPLYSTVFGPCGIGDHTLAEISGPPNSGKSLVLQQLIAHCALPYRFGGRQWKVFLISLSHKITRESLGKVVRAELQAFSKGEGEPPAEEELTEIAMQCIGRVSFIKCSSTADVKYTLSNIPFVELVAMDTLGEFYWLDAAAGNHNVTKYRYYRQYQGYLDRICKTEMMVCGMYTVDSRFVNSRYNEEIPGAKIDYKLELRPRGRVFMNRMPLSFRNGIIEISQEAD</sequence>
<organism evidence="1 2">
    <name type="scientific">Drosophila kikkawai</name>
    <name type="common">Fruit fly</name>
    <dbReference type="NCBI Taxonomy" id="30033"/>
    <lineage>
        <taxon>Eukaryota</taxon>
        <taxon>Metazoa</taxon>
        <taxon>Ecdysozoa</taxon>
        <taxon>Arthropoda</taxon>
        <taxon>Hexapoda</taxon>
        <taxon>Insecta</taxon>
        <taxon>Pterygota</taxon>
        <taxon>Neoptera</taxon>
        <taxon>Endopterygota</taxon>
        <taxon>Diptera</taxon>
        <taxon>Brachycera</taxon>
        <taxon>Muscomorpha</taxon>
        <taxon>Ephydroidea</taxon>
        <taxon>Drosophilidae</taxon>
        <taxon>Drosophila</taxon>
        <taxon>Sophophora</taxon>
    </lineage>
</organism>
<reference evidence="2" key="1">
    <citation type="submission" date="2025-08" db="UniProtKB">
        <authorList>
            <consortium name="RefSeq"/>
        </authorList>
    </citation>
    <scope>IDENTIFICATION</scope>
    <source>
        <strain evidence="2">14028-0561.14</strain>
        <tissue evidence="2">Whole fly</tissue>
    </source>
</reference>
<evidence type="ECO:0000313" key="1">
    <source>
        <dbReference type="Proteomes" id="UP001652661"/>
    </source>
</evidence>
<proteinExistence type="predicted"/>
<dbReference type="GO" id="GO:0005813">
    <property type="term" value="C:centrosome"/>
    <property type="evidence" value="ECO:0007669"/>
    <property type="project" value="TreeGrafter"/>
</dbReference>
<dbReference type="PANTHER" id="PTHR46644:SF2">
    <property type="entry name" value="DNA REPAIR PROTEIN XRCC2"/>
    <property type="match status" value="1"/>
</dbReference>
<dbReference type="OrthoDB" id="420422at2759"/>
<dbReference type="InterPro" id="IPR030547">
    <property type="entry name" value="XRCC2"/>
</dbReference>
<gene>
    <name evidence="2" type="primary">Xrcc2</name>
</gene>
<dbReference type="SUPFAM" id="SSF52540">
    <property type="entry name" value="P-loop containing nucleoside triphosphate hydrolases"/>
    <property type="match status" value="1"/>
</dbReference>
<dbReference type="GO" id="GO:0005657">
    <property type="term" value="C:replication fork"/>
    <property type="evidence" value="ECO:0007669"/>
    <property type="project" value="InterPro"/>
</dbReference>
<dbReference type="GO" id="GO:0042148">
    <property type="term" value="P:DNA strand invasion"/>
    <property type="evidence" value="ECO:0007669"/>
    <property type="project" value="TreeGrafter"/>
</dbReference>
<name>A0A6P4JMU3_DROKI</name>
<dbReference type="GO" id="GO:0033063">
    <property type="term" value="C:Rad51B-Rad51C-Rad51D-XRCC2 complex"/>
    <property type="evidence" value="ECO:0007669"/>
    <property type="project" value="InterPro"/>
</dbReference>
<dbReference type="RefSeq" id="XP_017036966.1">
    <property type="nucleotide sequence ID" value="XM_017181477.3"/>
</dbReference>
<dbReference type="Gene3D" id="3.40.50.300">
    <property type="entry name" value="P-loop containing nucleotide triphosphate hydrolases"/>
    <property type="match status" value="1"/>
</dbReference>
<evidence type="ECO:0000313" key="2">
    <source>
        <dbReference type="RefSeq" id="XP_017036966.1"/>
    </source>
</evidence>
<dbReference type="Proteomes" id="UP001652661">
    <property type="component" value="Chromosome 3R"/>
</dbReference>
<dbReference type="PANTHER" id="PTHR46644">
    <property type="entry name" value="DNA REPAIR PROTEIN XRCC2"/>
    <property type="match status" value="1"/>
</dbReference>
<dbReference type="InterPro" id="IPR027417">
    <property type="entry name" value="P-loop_NTPase"/>
</dbReference>
<dbReference type="AlphaFoldDB" id="A0A6P4JMU3"/>
<dbReference type="GO" id="GO:0000724">
    <property type="term" value="P:double-strand break repair via homologous recombination"/>
    <property type="evidence" value="ECO:0007669"/>
    <property type="project" value="InterPro"/>
</dbReference>
<protein>
    <submittedName>
        <fullName evidence="2">DNA repair protein XRCC2</fullName>
    </submittedName>
</protein>